<dbReference type="InterPro" id="IPR051310">
    <property type="entry name" value="MCP_chemotaxis"/>
</dbReference>
<keyword evidence="9" id="KW-1185">Reference proteome</keyword>
<dbReference type="InterPro" id="IPR004089">
    <property type="entry name" value="MCPsignal_dom"/>
</dbReference>
<evidence type="ECO:0000313" key="9">
    <source>
        <dbReference type="Proteomes" id="UP000554837"/>
    </source>
</evidence>
<organism evidence="8 9">
    <name type="scientific">Inhella inkyongensis</name>
    <dbReference type="NCBI Taxonomy" id="392593"/>
    <lineage>
        <taxon>Bacteria</taxon>
        <taxon>Pseudomonadati</taxon>
        <taxon>Pseudomonadota</taxon>
        <taxon>Betaproteobacteria</taxon>
        <taxon>Burkholderiales</taxon>
        <taxon>Sphaerotilaceae</taxon>
        <taxon>Inhella</taxon>
    </lineage>
</organism>
<reference evidence="8 9" key="1">
    <citation type="submission" date="2020-08" db="EMBL/GenBank/DDBJ databases">
        <title>Genomic Encyclopedia of Type Strains, Phase IV (KMG-IV): sequencing the most valuable type-strain genomes for metagenomic binning, comparative biology and taxonomic classification.</title>
        <authorList>
            <person name="Goeker M."/>
        </authorList>
    </citation>
    <scope>NUCLEOTIDE SEQUENCE [LARGE SCALE GENOMIC DNA]</scope>
    <source>
        <strain evidence="8 9">DSM 23958</strain>
    </source>
</reference>
<dbReference type="OrthoDB" id="9806477at2"/>
<evidence type="ECO:0000256" key="3">
    <source>
        <dbReference type="PROSITE-ProRule" id="PRU00284"/>
    </source>
</evidence>
<keyword evidence="4" id="KW-0812">Transmembrane</keyword>
<dbReference type="EMBL" id="JACHHO010000004">
    <property type="protein sequence ID" value="MBB5205290.1"/>
    <property type="molecule type" value="Genomic_DNA"/>
</dbReference>
<evidence type="ECO:0000259" key="6">
    <source>
        <dbReference type="PROSITE" id="PS50112"/>
    </source>
</evidence>
<dbReference type="GO" id="GO:0004888">
    <property type="term" value="F:transmembrane signaling receptor activity"/>
    <property type="evidence" value="ECO:0007669"/>
    <property type="project" value="TreeGrafter"/>
</dbReference>
<dbReference type="SMART" id="SM00283">
    <property type="entry name" value="MA"/>
    <property type="match status" value="1"/>
</dbReference>
<dbReference type="Gene3D" id="1.10.287.950">
    <property type="entry name" value="Methyl-accepting chemotaxis protein"/>
    <property type="match status" value="1"/>
</dbReference>
<dbReference type="SMART" id="SM00091">
    <property type="entry name" value="PAS"/>
    <property type="match status" value="1"/>
</dbReference>
<keyword evidence="8" id="KW-0675">Receptor</keyword>
<dbReference type="Gene3D" id="3.30.450.20">
    <property type="entry name" value="PAS domain"/>
    <property type="match status" value="1"/>
</dbReference>
<evidence type="ECO:0000256" key="2">
    <source>
        <dbReference type="ARBA" id="ARBA00029447"/>
    </source>
</evidence>
<comment type="similarity">
    <text evidence="2">Belongs to the methyl-accepting chemotaxis (MCP) protein family.</text>
</comment>
<keyword evidence="3" id="KW-0807">Transducer</keyword>
<sequence length="547" mass="58899">MRNNQPVSGREFPFPVGKTLVSVTDLKGRITFCNKAFIEVSGFTAEELLGQPHNLVRHPDMPEEAFRDLWDTIQKGLPWRGPVKNRRKNGDHYWVMANATPMKDGDRITGYLSVRVPCPRTVVEQAERAYAQMRAEAAAGQRKLALEQGQFRRVDRLGALVQRMLPGEQAWLFGLALMPVAGALAAGWWLPKTAGLLVGLGLAGLGMWSLKSVLQAPLRRLLEDAQALGSGDLTQDVAVDATGLNGELQQALNQLAVNLRTVVLDARTDIDGLQTQLREIASGGVDLANRTENQASNLQTTASSMEQITGTVSNTAASAQRGSELAGETTRVAQDSQQRVQQVASSMAAIQDATRRIGEMVQVVEGVAFQTNILALNASVEAARAGESGKGFAVVADEVRSLAGRAAEAAREIRRLIAEAGECVAAGDSHTGEASNRVDAALQAVASVHQALEEIRVAALEQQQGIGQINEAMASLDGVTRQNTALVEELSASTLDMQRQIALVSTSTRLFRLQRGEKTVSELDAVELRKLHRTHNKALAEEAMAVD</sequence>
<evidence type="ECO:0000256" key="4">
    <source>
        <dbReference type="SAM" id="Phobius"/>
    </source>
</evidence>
<dbReference type="NCBIfam" id="TIGR00229">
    <property type="entry name" value="sensory_box"/>
    <property type="match status" value="1"/>
</dbReference>
<dbReference type="PROSITE" id="PS50112">
    <property type="entry name" value="PAS"/>
    <property type="match status" value="1"/>
</dbReference>
<evidence type="ECO:0000259" key="7">
    <source>
        <dbReference type="PROSITE" id="PS50885"/>
    </source>
</evidence>
<dbReference type="GO" id="GO:0005886">
    <property type="term" value="C:plasma membrane"/>
    <property type="evidence" value="ECO:0007669"/>
    <property type="project" value="TreeGrafter"/>
</dbReference>
<evidence type="ECO:0000256" key="1">
    <source>
        <dbReference type="ARBA" id="ARBA00022481"/>
    </source>
</evidence>
<dbReference type="GO" id="GO:0007165">
    <property type="term" value="P:signal transduction"/>
    <property type="evidence" value="ECO:0007669"/>
    <property type="project" value="UniProtKB-KW"/>
</dbReference>
<name>A0A840SA78_9BURK</name>
<gene>
    <name evidence="8" type="ORF">HNQ51_002609</name>
</gene>
<dbReference type="InterPro" id="IPR003660">
    <property type="entry name" value="HAMP_dom"/>
</dbReference>
<dbReference type="SUPFAM" id="SSF55785">
    <property type="entry name" value="PYP-like sensor domain (PAS domain)"/>
    <property type="match status" value="1"/>
</dbReference>
<dbReference type="PROSITE" id="PS50885">
    <property type="entry name" value="HAMP"/>
    <property type="match status" value="1"/>
</dbReference>
<dbReference type="GO" id="GO:0006935">
    <property type="term" value="P:chemotaxis"/>
    <property type="evidence" value="ECO:0007669"/>
    <property type="project" value="TreeGrafter"/>
</dbReference>
<evidence type="ECO:0000259" key="5">
    <source>
        <dbReference type="PROSITE" id="PS50111"/>
    </source>
</evidence>
<dbReference type="Pfam" id="PF00015">
    <property type="entry name" value="MCPsignal"/>
    <property type="match status" value="1"/>
</dbReference>
<dbReference type="SUPFAM" id="SSF58104">
    <property type="entry name" value="Methyl-accepting chemotaxis protein (MCP) signaling domain"/>
    <property type="match status" value="1"/>
</dbReference>
<dbReference type="RefSeq" id="WP_138856765.1">
    <property type="nucleotide sequence ID" value="NZ_CP040709.1"/>
</dbReference>
<dbReference type="PANTHER" id="PTHR43531:SF14">
    <property type="entry name" value="METHYL-ACCEPTING CHEMOTAXIS PROTEIN I-RELATED"/>
    <property type="match status" value="1"/>
</dbReference>
<dbReference type="Proteomes" id="UP000554837">
    <property type="component" value="Unassembled WGS sequence"/>
</dbReference>
<keyword evidence="4" id="KW-1133">Transmembrane helix</keyword>
<dbReference type="CDD" id="cd11386">
    <property type="entry name" value="MCP_signal"/>
    <property type="match status" value="1"/>
</dbReference>
<dbReference type="CDD" id="cd06225">
    <property type="entry name" value="HAMP"/>
    <property type="match status" value="1"/>
</dbReference>
<dbReference type="PROSITE" id="PS50111">
    <property type="entry name" value="CHEMOTAXIS_TRANSDUC_2"/>
    <property type="match status" value="1"/>
</dbReference>
<dbReference type="CDD" id="cd00130">
    <property type="entry name" value="PAS"/>
    <property type="match status" value="1"/>
</dbReference>
<accession>A0A840SA78</accession>
<keyword evidence="1" id="KW-0488">Methylation</keyword>
<evidence type="ECO:0000313" key="8">
    <source>
        <dbReference type="EMBL" id="MBB5205290.1"/>
    </source>
</evidence>
<feature type="domain" description="PAS" evidence="6">
    <location>
        <begin position="21"/>
        <end position="76"/>
    </location>
</feature>
<comment type="caution">
    <text evidence="8">The sequence shown here is derived from an EMBL/GenBank/DDBJ whole genome shotgun (WGS) entry which is preliminary data.</text>
</comment>
<feature type="domain" description="HAMP" evidence="7">
    <location>
        <begin position="212"/>
        <end position="264"/>
    </location>
</feature>
<proteinExistence type="inferred from homology"/>
<dbReference type="SMART" id="SM00304">
    <property type="entry name" value="HAMP"/>
    <property type="match status" value="1"/>
</dbReference>
<dbReference type="InterPro" id="IPR013655">
    <property type="entry name" value="PAS_fold_3"/>
</dbReference>
<dbReference type="AlphaFoldDB" id="A0A840SA78"/>
<protein>
    <submittedName>
        <fullName evidence="8">Aerotaxis receptor</fullName>
    </submittedName>
</protein>
<dbReference type="InterPro" id="IPR000014">
    <property type="entry name" value="PAS"/>
</dbReference>
<dbReference type="InterPro" id="IPR035965">
    <property type="entry name" value="PAS-like_dom_sf"/>
</dbReference>
<feature type="transmembrane region" description="Helical" evidence="4">
    <location>
        <begin position="170"/>
        <end position="190"/>
    </location>
</feature>
<keyword evidence="4" id="KW-0472">Membrane</keyword>
<feature type="domain" description="Methyl-accepting transducer" evidence="5">
    <location>
        <begin position="269"/>
        <end position="498"/>
    </location>
</feature>
<dbReference type="Pfam" id="PF08447">
    <property type="entry name" value="PAS_3"/>
    <property type="match status" value="1"/>
</dbReference>
<dbReference type="PANTHER" id="PTHR43531">
    <property type="entry name" value="PROTEIN ICFG"/>
    <property type="match status" value="1"/>
</dbReference>